<dbReference type="EMBL" id="SNWI01000007">
    <property type="protein sequence ID" value="TDN98960.1"/>
    <property type="molecule type" value="Genomic_DNA"/>
</dbReference>
<dbReference type="Gene3D" id="2.120.10.30">
    <property type="entry name" value="TolB, C-terminal domain"/>
    <property type="match status" value="1"/>
</dbReference>
<evidence type="ECO:0000313" key="1">
    <source>
        <dbReference type="EMBL" id="TDN98960.1"/>
    </source>
</evidence>
<dbReference type="OrthoDB" id="1096118at2"/>
<dbReference type="InterPro" id="IPR011042">
    <property type="entry name" value="6-blade_b-propeller_TolB-like"/>
</dbReference>
<evidence type="ECO:0000313" key="2">
    <source>
        <dbReference type="Proteomes" id="UP000294848"/>
    </source>
</evidence>
<accession>A0A4R6GVM8</accession>
<dbReference type="Proteomes" id="UP000294848">
    <property type="component" value="Unassembled WGS sequence"/>
</dbReference>
<gene>
    <name evidence="1" type="ORF">DET52_10788</name>
</gene>
<reference evidence="1 2" key="1">
    <citation type="submission" date="2019-03" db="EMBL/GenBank/DDBJ databases">
        <title>Freshwater and sediment microbial communities from various areas in North America, analyzing microbe dynamics in response to fracking.</title>
        <authorList>
            <person name="Lamendella R."/>
        </authorList>
    </citation>
    <scope>NUCLEOTIDE SEQUENCE [LARGE SCALE GENOMIC DNA]</scope>
    <source>
        <strain evidence="1 2">114D</strain>
    </source>
</reference>
<dbReference type="PROSITE" id="PS51257">
    <property type="entry name" value="PROKAR_LIPOPROTEIN"/>
    <property type="match status" value="1"/>
</dbReference>
<organism evidence="1 2">
    <name type="scientific">Sunxiuqinia elliptica</name>
    <dbReference type="NCBI Taxonomy" id="655355"/>
    <lineage>
        <taxon>Bacteria</taxon>
        <taxon>Pseudomonadati</taxon>
        <taxon>Bacteroidota</taxon>
        <taxon>Bacteroidia</taxon>
        <taxon>Marinilabiliales</taxon>
        <taxon>Prolixibacteraceae</taxon>
        <taxon>Sunxiuqinia</taxon>
    </lineage>
</organism>
<name>A0A4R6GVM8_9BACT</name>
<dbReference type="AlphaFoldDB" id="A0A4R6GVM8"/>
<sequence>MKTSILNFIIAISVVTILVSCGSKQKGSHAKIVDINGNEVVDCNISEVTDTIDLLLSEIIKECEVIPLETNEKSLFESIHHVGVSKNYIAIHSRGRYPIKLFDRKGKFIRDIGKIGRGPGEFNSLYGIQLDEEANKIYLTPFANAKELLVYSLDNESLPPIPLAYKQTKCQAFVKNNSVTVLSMPFKDSNIPLAYQQDLTGKVIKEVHPRPHQILPPDFSSEISSTRNAGANDIFILAYGSKTSDTLYYYNTEANKLNPKFVATFNGEKHGTWLNDWKSYYWTWVFGKYKGKKVLVNKKTLKSDFFRIKNDFFGNYEISKFYMSNNGMFISSINAIQLIEELNKVLKKEKLESMEKQRISHLLSQLKENDNEVLFIGKMK</sequence>
<dbReference type="Pfam" id="PF17170">
    <property type="entry name" value="DUF5128"/>
    <property type="match status" value="1"/>
</dbReference>
<comment type="caution">
    <text evidence="1">The sequence shown here is derived from an EMBL/GenBank/DDBJ whole genome shotgun (WGS) entry which is preliminary data.</text>
</comment>
<protein>
    <submittedName>
        <fullName evidence="1">6-bladed beta-propeller protein</fullName>
    </submittedName>
</protein>
<proteinExistence type="predicted"/>
<dbReference type="RefSeq" id="WP_133465680.1">
    <property type="nucleotide sequence ID" value="NZ_SNWI01000007.1"/>
</dbReference>